<keyword evidence="1" id="KW-0812">Transmembrane</keyword>
<proteinExistence type="predicted"/>
<dbReference type="Proteomes" id="UP000694558">
    <property type="component" value="Chromosome 9"/>
</dbReference>
<name>A0A8D3BWV1_SCOMX</name>
<keyword evidence="1" id="KW-0472">Membrane</keyword>
<feature type="transmembrane region" description="Helical" evidence="1">
    <location>
        <begin position="15"/>
        <end position="35"/>
    </location>
</feature>
<protein>
    <submittedName>
        <fullName evidence="2">Uncharacterized protein</fullName>
    </submittedName>
</protein>
<keyword evidence="1" id="KW-1133">Transmembrane helix</keyword>
<feature type="transmembrane region" description="Helical" evidence="1">
    <location>
        <begin position="41"/>
        <end position="63"/>
    </location>
</feature>
<evidence type="ECO:0000313" key="3">
    <source>
        <dbReference type="Proteomes" id="UP000694558"/>
    </source>
</evidence>
<sequence>MLLCRHSNIKLCQQCGLLFVSSVIIISRLFSAAVLLHTGLFFLFSYFPIFLFFVLIMWSYAAFVSARGSVLRALCQFVNALISRCFSTVSSEIIGIKRPPKAGVKQVAYEATPLQTGERSLLIGHMHRHRYVGLCCGLVRGLDVLEPRLPWLSSSVCVHPCSSATFLCYPLRMLVSFYLSLPLCLLIFPSLFFQLIHAPKSSECV</sequence>
<organism evidence="2 3">
    <name type="scientific">Scophthalmus maximus</name>
    <name type="common">Turbot</name>
    <name type="synonym">Psetta maxima</name>
    <dbReference type="NCBI Taxonomy" id="52904"/>
    <lineage>
        <taxon>Eukaryota</taxon>
        <taxon>Metazoa</taxon>
        <taxon>Chordata</taxon>
        <taxon>Craniata</taxon>
        <taxon>Vertebrata</taxon>
        <taxon>Euteleostomi</taxon>
        <taxon>Actinopterygii</taxon>
        <taxon>Neopterygii</taxon>
        <taxon>Teleostei</taxon>
        <taxon>Neoteleostei</taxon>
        <taxon>Acanthomorphata</taxon>
        <taxon>Carangaria</taxon>
        <taxon>Pleuronectiformes</taxon>
        <taxon>Pleuronectoidei</taxon>
        <taxon>Scophthalmidae</taxon>
        <taxon>Scophthalmus</taxon>
    </lineage>
</organism>
<reference evidence="2" key="2">
    <citation type="submission" date="2025-08" db="UniProtKB">
        <authorList>
            <consortium name="Ensembl"/>
        </authorList>
    </citation>
    <scope>IDENTIFICATION</scope>
</reference>
<dbReference type="AlphaFoldDB" id="A0A8D3BWV1"/>
<feature type="transmembrane region" description="Helical" evidence="1">
    <location>
        <begin position="175"/>
        <end position="196"/>
    </location>
</feature>
<accession>A0A8D3BWV1</accession>
<reference evidence="2" key="1">
    <citation type="submission" date="2023-05" db="EMBL/GenBank/DDBJ databases">
        <title>High-quality long-read genome of Scophthalmus maximus.</title>
        <authorList>
            <person name="Lien S."/>
            <person name="Martinez P."/>
        </authorList>
    </citation>
    <scope>NUCLEOTIDE SEQUENCE [LARGE SCALE GENOMIC DNA]</scope>
</reference>
<dbReference type="Ensembl" id="ENSSMAT00000081882.1">
    <property type="protein sequence ID" value="ENSSMAP00000039509.1"/>
    <property type="gene ID" value="ENSSMAG00000033207.1"/>
</dbReference>
<evidence type="ECO:0000313" key="2">
    <source>
        <dbReference type="Ensembl" id="ENSSMAP00000039509.1"/>
    </source>
</evidence>
<evidence type="ECO:0000256" key="1">
    <source>
        <dbReference type="SAM" id="Phobius"/>
    </source>
</evidence>